<keyword evidence="2" id="KW-1185">Reference proteome</keyword>
<dbReference type="AlphaFoldDB" id="A0A5B7DMA1"/>
<evidence type="ECO:0000313" key="2">
    <source>
        <dbReference type="Proteomes" id="UP000324222"/>
    </source>
</evidence>
<dbReference type="EMBL" id="VSRR010001116">
    <property type="protein sequence ID" value="MPC22702.1"/>
    <property type="molecule type" value="Genomic_DNA"/>
</dbReference>
<gene>
    <name evidence="1" type="ORF">E2C01_015722</name>
</gene>
<comment type="caution">
    <text evidence="1">The sequence shown here is derived from an EMBL/GenBank/DDBJ whole genome shotgun (WGS) entry which is preliminary data.</text>
</comment>
<accession>A0A5B7DMA1</accession>
<evidence type="ECO:0000313" key="1">
    <source>
        <dbReference type="EMBL" id="MPC22702.1"/>
    </source>
</evidence>
<organism evidence="1 2">
    <name type="scientific">Portunus trituberculatus</name>
    <name type="common">Swimming crab</name>
    <name type="synonym">Neptunus trituberculatus</name>
    <dbReference type="NCBI Taxonomy" id="210409"/>
    <lineage>
        <taxon>Eukaryota</taxon>
        <taxon>Metazoa</taxon>
        <taxon>Ecdysozoa</taxon>
        <taxon>Arthropoda</taxon>
        <taxon>Crustacea</taxon>
        <taxon>Multicrustacea</taxon>
        <taxon>Malacostraca</taxon>
        <taxon>Eumalacostraca</taxon>
        <taxon>Eucarida</taxon>
        <taxon>Decapoda</taxon>
        <taxon>Pleocyemata</taxon>
        <taxon>Brachyura</taxon>
        <taxon>Eubrachyura</taxon>
        <taxon>Portunoidea</taxon>
        <taxon>Portunidae</taxon>
        <taxon>Portuninae</taxon>
        <taxon>Portunus</taxon>
    </lineage>
</organism>
<reference evidence="1 2" key="1">
    <citation type="submission" date="2019-05" db="EMBL/GenBank/DDBJ databases">
        <title>Another draft genome of Portunus trituberculatus and its Hox gene families provides insights of decapod evolution.</title>
        <authorList>
            <person name="Jeong J.-H."/>
            <person name="Song I."/>
            <person name="Kim S."/>
            <person name="Choi T."/>
            <person name="Kim D."/>
            <person name="Ryu S."/>
            <person name="Kim W."/>
        </authorList>
    </citation>
    <scope>NUCLEOTIDE SEQUENCE [LARGE SCALE GENOMIC DNA]</scope>
    <source>
        <tissue evidence="1">Muscle</tissue>
    </source>
</reference>
<sequence>MKIGNYSLNVPVSLTPLRSLSLSSLDLLSFSLITVFTSSFKAVGEWDATNGSWGTGHPAALK</sequence>
<dbReference type="Proteomes" id="UP000324222">
    <property type="component" value="Unassembled WGS sequence"/>
</dbReference>
<protein>
    <submittedName>
        <fullName evidence="1">Uncharacterized protein</fullName>
    </submittedName>
</protein>
<name>A0A5B7DMA1_PORTR</name>
<proteinExistence type="predicted"/>